<evidence type="ECO:0000256" key="4">
    <source>
        <dbReference type="ARBA" id="ARBA00022679"/>
    </source>
</evidence>
<dbReference type="PROSITE" id="PS50011">
    <property type="entry name" value="PROTEIN_KINASE_DOM"/>
    <property type="match status" value="1"/>
</dbReference>
<dbReference type="KEGG" id="mcha:111012335"/>
<dbReference type="SMART" id="SM00220">
    <property type="entry name" value="S_TKc"/>
    <property type="match status" value="1"/>
</dbReference>
<evidence type="ECO:0000256" key="7">
    <source>
        <dbReference type="ARBA" id="ARBA00022737"/>
    </source>
</evidence>
<evidence type="ECO:0000259" key="19">
    <source>
        <dbReference type="PROSITE" id="PS50011"/>
    </source>
</evidence>
<protein>
    <submittedName>
        <fullName evidence="22">Receptor-like protein kinase At4g00960 isoform X1</fullName>
    </submittedName>
</protein>
<dbReference type="InterPro" id="IPR017441">
    <property type="entry name" value="Protein_kinase_ATP_BS"/>
</dbReference>
<keyword evidence="2" id="KW-0723">Serine/threonine-protein kinase</keyword>
<dbReference type="PROSITE" id="PS00107">
    <property type="entry name" value="PROTEIN_KINASE_ATP"/>
    <property type="match status" value="1"/>
</dbReference>
<evidence type="ECO:0000313" key="22">
    <source>
        <dbReference type="RefSeq" id="XP_022142136.1"/>
    </source>
</evidence>
<keyword evidence="11 17" id="KW-1133">Transmembrane helix</keyword>
<dbReference type="InterPro" id="IPR038408">
    <property type="entry name" value="GNK2_sf"/>
</dbReference>
<evidence type="ECO:0000256" key="12">
    <source>
        <dbReference type="ARBA" id="ARBA00023136"/>
    </source>
</evidence>
<dbReference type="PROSITE" id="PS51473">
    <property type="entry name" value="GNK2"/>
    <property type="match status" value="2"/>
</dbReference>
<evidence type="ECO:0000256" key="2">
    <source>
        <dbReference type="ARBA" id="ARBA00022527"/>
    </source>
</evidence>
<dbReference type="SUPFAM" id="SSF56112">
    <property type="entry name" value="Protein kinase-like (PK-like)"/>
    <property type="match status" value="1"/>
</dbReference>
<keyword evidence="5 17" id="KW-0812">Transmembrane</keyword>
<evidence type="ECO:0000313" key="21">
    <source>
        <dbReference type="Proteomes" id="UP000504603"/>
    </source>
</evidence>
<keyword evidence="12 17" id="KW-0472">Membrane</keyword>
<dbReference type="InterPro" id="IPR008271">
    <property type="entry name" value="Ser/Thr_kinase_AS"/>
</dbReference>
<keyword evidence="21" id="KW-1185">Reference proteome</keyword>
<keyword evidence="14" id="KW-0325">Glycoprotein</keyword>
<dbReference type="Gene3D" id="3.30.430.20">
    <property type="entry name" value="Gnk2 domain, C-X8-C-X2-C motif"/>
    <property type="match status" value="2"/>
</dbReference>
<feature type="binding site" evidence="15">
    <location>
        <position position="390"/>
    </location>
    <ligand>
        <name>ATP</name>
        <dbReference type="ChEBI" id="CHEBI:30616"/>
    </ligand>
</feature>
<dbReference type="Pfam" id="PF07714">
    <property type="entry name" value="PK_Tyr_Ser-Thr"/>
    <property type="match status" value="1"/>
</dbReference>
<keyword evidence="9" id="KW-0418">Kinase</keyword>
<dbReference type="Proteomes" id="UP000504603">
    <property type="component" value="Unplaced"/>
</dbReference>
<evidence type="ECO:0000256" key="11">
    <source>
        <dbReference type="ARBA" id="ARBA00022989"/>
    </source>
</evidence>
<dbReference type="OrthoDB" id="4062651at2759"/>
<dbReference type="GeneID" id="111012335"/>
<dbReference type="RefSeq" id="XP_022142136.1">
    <property type="nucleotide sequence ID" value="XM_022286444.1"/>
</dbReference>
<dbReference type="FunFam" id="3.30.430.20:FF:000003">
    <property type="entry name" value="Cysteine-rich RLK (RECEPTOR-like protein kinase) 10"/>
    <property type="match status" value="1"/>
</dbReference>
<evidence type="ECO:0000256" key="10">
    <source>
        <dbReference type="ARBA" id="ARBA00022840"/>
    </source>
</evidence>
<proteinExistence type="predicted"/>
<feature type="domain" description="Gnk2-homologous" evidence="20">
    <location>
        <begin position="141"/>
        <end position="245"/>
    </location>
</feature>
<dbReference type="FunFam" id="1.10.510.10:FF:000343">
    <property type="entry name" value="Cysteine-rich receptor-like protein kinase 28"/>
    <property type="match status" value="1"/>
</dbReference>
<evidence type="ECO:0000256" key="8">
    <source>
        <dbReference type="ARBA" id="ARBA00022741"/>
    </source>
</evidence>
<dbReference type="InterPro" id="IPR002902">
    <property type="entry name" value="GNK2"/>
</dbReference>
<dbReference type="PANTHER" id="PTHR27002">
    <property type="entry name" value="RECEPTOR-LIKE SERINE/THREONINE-PROTEIN KINASE SD1-8"/>
    <property type="match status" value="1"/>
</dbReference>
<keyword evidence="13" id="KW-0675">Receptor</keyword>
<dbReference type="GO" id="GO:0005886">
    <property type="term" value="C:plasma membrane"/>
    <property type="evidence" value="ECO:0007669"/>
    <property type="project" value="TreeGrafter"/>
</dbReference>
<feature type="signal peptide" evidence="18">
    <location>
        <begin position="1"/>
        <end position="25"/>
    </location>
</feature>
<dbReference type="InterPro" id="IPR001245">
    <property type="entry name" value="Ser-Thr/Tyr_kinase_cat_dom"/>
</dbReference>
<feature type="chain" id="PRO_5026999278" evidence="18">
    <location>
        <begin position="26"/>
        <end position="681"/>
    </location>
</feature>
<dbReference type="CDD" id="cd14066">
    <property type="entry name" value="STKc_IRAK"/>
    <property type="match status" value="1"/>
</dbReference>
<dbReference type="GO" id="GO:0005524">
    <property type="term" value="F:ATP binding"/>
    <property type="evidence" value="ECO:0007669"/>
    <property type="project" value="UniProtKB-UniRule"/>
</dbReference>
<feature type="domain" description="Protein kinase" evidence="19">
    <location>
        <begin position="362"/>
        <end position="636"/>
    </location>
</feature>
<dbReference type="FunFam" id="3.30.200.20:FF:000142">
    <property type="entry name" value="Cysteine-rich receptor-like protein kinase 10"/>
    <property type="match status" value="1"/>
</dbReference>
<keyword evidence="8 15" id="KW-0547">Nucleotide-binding</keyword>
<feature type="transmembrane region" description="Helical" evidence="17">
    <location>
        <begin position="295"/>
        <end position="314"/>
    </location>
</feature>
<organism evidence="21 22">
    <name type="scientific">Momordica charantia</name>
    <name type="common">Bitter gourd</name>
    <name type="synonym">Balsam pear</name>
    <dbReference type="NCBI Taxonomy" id="3673"/>
    <lineage>
        <taxon>Eukaryota</taxon>
        <taxon>Viridiplantae</taxon>
        <taxon>Streptophyta</taxon>
        <taxon>Embryophyta</taxon>
        <taxon>Tracheophyta</taxon>
        <taxon>Spermatophyta</taxon>
        <taxon>Magnoliopsida</taxon>
        <taxon>eudicotyledons</taxon>
        <taxon>Gunneridae</taxon>
        <taxon>Pentapetalae</taxon>
        <taxon>rosids</taxon>
        <taxon>fabids</taxon>
        <taxon>Cucurbitales</taxon>
        <taxon>Cucurbitaceae</taxon>
        <taxon>Momordiceae</taxon>
        <taxon>Momordica</taxon>
    </lineage>
</organism>
<evidence type="ECO:0000256" key="14">
    <source>
        <dbReference type="ARBA" id="ARBA00023180"/>
    </source>
</evidence>
<sequence length="681" mass="74984">MEIIATTWKILPIILFQILTQMVRPTVSQLEFVASVCPEAGNYTTNSTYRKNLNALLSSLYSGPELLSYGFYNISAGEEPDKVNAVALCIGDTSGNLCRSCVQESSRKILEVCPNRKAGIVWYNQCMVRYSGVDIFGVMDYWDSYSIFNGQTASDPDGLFLKAVRSLMERLRGEAAAGNSTRKLATGQISVGTGTVYGLVQCTPDLSSADCATCVGERAAAITQANYGARIFTASCVLRYENYTFFYTPPAPVNATPSPSIFSTPPAPANATPSPSTLPTTGSKDGPDGKGNTTAIIIIVVSILSAVILVIGILRMYKRKSKIPSNEVEIKGVAFQEATDEISRVETIQFDFHTIKVATDEFSDENKLGQGGFGVVYKGRLSNGQNIAVKRLSRDSGQGNVEFRNEVLMLAKLQHRNLVRLLGFCLEGNERLLIYEFLPNGSLDHFIFDPVKRTILDWKRRYKIISGIARGLLYLHEDSRIRIIHRDLKASNILLDGKMNPKIADFGMARLFEVDETRGQTNRIVGTYGYMAPEYAYHGQFSSKSDVFSFGVLILEIISGQTVHSFDKGGENENLLSFAWKNWKAGTPENVIDMISSSSSSIEMIRCIHIGLLCVQANVADRPTMTSVVMMLNSFSLTLSLPSQPAFFVHSNYILSNANDSQKIPLQASENAVSISDFYPR</sequence>
<dbReference type="Pfam" id="PF01657">
    <property type="entry name" value="Stress-antifung"/>
    <property type="match status" value="2"/>
</dbReference>
<keyword evidence="10 15" id="KW-0067">ATP-binding</keyword>
<dbReference type="InterPro" id="IPR000719">
    <property type="entry name" value="Prot_kinase_dom"/>
</dbReference>
<evidence type="ECO:0000256" key="3">
    <source>
        <dbReference type="ARBA" id="ARBA00022553"/>
    </source>
</evidence>
<accession>A0A6J1CLB8</accession>
<dbReference type="AlphaFoldDB" id="A0A6J1CLB8"/>
<dbReference type="GO" id="GO:0004674">
    <property type="term" value="F:protein serine/threonine kinase activity"/>
    <property type="evidence" value="ECO:0007669"/>
    <property type="project" value="UniProtKB-KW"/>
</dbReference>
<evidence type="ECO:0000256" key="1">
    <source>
        <dbReference type="ARBA" id="ARBA00004167"/>
    </source>
</evidence>
<feature type="domain" description="Gnk2-homologous" evidence="20">
    <location>
        <begin position="31"/>
        <end position="135"/>
    </location>
</feature>
<reference evidence="22" key="1">
    <citation type="submission" date="2025-08" db="UniProtKB">
        <authorList>
            <consortium name="RefSeq"/>
        </authorList>
    </citation>
    <scope>IDENTIFICATION</scope>
    <source>
        <strain evidence="22">OHB3-1</strain>
    </source>
</reference>
<keyword evidence="7" id="KW-0677">Repeat</keyword>
<keyword evidence="3" id="KW-0597">Phosphoprotein</keyword>
<dbReference type="CDD" id="cd23509">
    <property type="entry name" value="Gnk2-like"/>
    <property type="match status" value="2"/>
</dbReference>
<dbReference type="PROSITE" id="PS00108">
    <property type="entry name" value="PROTEIN_KINASE_ST"/>
    <property type="match status" value="1"/>
</dbReference>
<dbReference type="InterPro" id="IPR011009">
    <property type="entry name" value="Kinase-like_dom_sf"/>
</dbReference>
<dbReference type="Gene3D" id="1.10.510.10">
    <property type="entry name" value="Transferase(Phosphotransferase) domain 1"/>
    <property type="match status" value="1"/>
</dbReference>
<evidence type="ECO:0000256" key="5">
    <source>
        <dbReference type="ARBA" id="ARBA00022692"/>
    </source>
</evidence>
<evidence type="ECO:0000256" key="18">
    <source>
        <dbReference type="SAM" id="SignalP"/>
    </source>
</evidence>
<keyword evidence="4" id="KW-0808">Transferase</keyword>
<evidence type="ECO:0000256" key="15">
    <source>
        <dbReference type="PROSITE-ProRule" id="PRU10141"/>
    </source>
</evidence>
<gene>
    <name evidence="22" type="primary">LOC111012335</name>
</gene>
<keyword evidence="6 18" id="KW-0732">Signal</keyword>
<evidence type="ECO:0000256" key="13">
    <source>
        <dbReference type="ARBA" id="ARBA00023170"/>
    </source>
</evidence>
<name>A0A6J1CLB8_MOMCH</name>
<dbReference type="PANTHER" id="PTHR27002:SF1073">
    <property type="entry name" value="CYSTEINE-RICH RECEPTOR-LIKE PROTEIN KINASE 29"/>
    <property type="match status" value="1"/>
</dbReference>
<comment type="subcellular location">
    <subcellularLocation>
        <location evidence="1">Membrane</location>
        <topology evidence="1">Single-pass membrane protein</topology>
    </subcellularLocation>
</comment>
<dbReference type="GO" id="GO:0009737">
    <property type="term" value="P:response to abscisic acid"/>
    <property type="evidence" value="ECO:0007669"/>
    <property type="project" value="UniProtKB-ARBA"/>
</dbReference>
<evidence type="ECO:0000256" key="9">
    <source>
        <dbReference type="ARBA" id="ARBA00022777"/>
    </source>
</evidence>
<evidence type="ECO:0000256" key="16">
    <source>
        <dbReference type="SAM" id="MobiDB-lite"/>
    </source>
</evidence>
<evidence type="ECO:0000259" key="20">
    <source>
        <dbReference type="PROSITE" id="PS51473"/>
    </source>
</evidence>
<feature type="region of interest" description="Disordered" evidence="16">
    <location>
        <begin position="258"/>
        <end position="288"/>
    </location>
</feature>
<evidence type="ECO:0000256" key="17">
    <source>
        <dbReference type="SAM" id="Phobius"/>
    </source>
</evidence>
<evidence type="ECO:0000256" key="6">
    <source>
        <dbReference type="ARBA" id="ARBA00022729"/>
    </source>
</evidence>
<feature type="compositionally biased region" description="Low complexity" evidence="16">
    <location>
        <begin position="269"/>
        <end position="281"/>
    </location>
</feature>
<dbReference type="Gene3D" id="3.30.200.20">
    <property type="entry name" value="Phosphorylase Kinase, domain 1"/>
    <property type="match status" value="1"/>
</dbReference>